<dbReference type="InterPro" id="IPR012851">
    <property type="entry name" value="Spore_coat_CotF-like"/>
</dbReference>
<dbReference type="InterPro" id="IPR012347">
    <property type="entry name" value="Ferritin-like"/>
</dbReference>
<dbReference type="GeneID" id="33896878"/>
<gene>
    <name evidence="1" type="ORF">BCB44BAC_01738</name>
</gene>
<dbReference type="RefSeq" id="WP_012094031.1">
    <property type="nucleotide sequence ID" value="NZ_CP024101.1"/>
</dbReference>
<proteinExistence type="predicted"/>
<dbReference type="EMBL" id="FMIK01000023">
    <property type="protein sequence ID" value="SCL90549.1"/>
    <property type="molecule type" value="Genomic_DNA"/>
</dbReference>
<name>A0AAX2CHB2_9BACI</name>
<sequence length="152" mass="18013">MNCIEELMRHSYSLIYNMGEYMNEIQDEELKGILQQQLPYMLQAYNEQVNFQEGENVQQMICEQLISPRIQNHIEIERISTGDIGIAISYILHLKKLALYFAQVAVEVANPEFRAFLEKCFVKMNRYAYCVWQYVVKQEYSIGQVFMNEKFA</sequence>
<comment type="caution">
    <text evidence="1">The sequence shown here is derived from an EMBL/GenBank/DDBJ whole genome shotgun (WGS) entry which is preliminary data.</text>
</comment>
<dbReference type="AlphaFoldDB" id="A0AAX2CHB2"/>
<dbReference type="Proteomes" id="UP000242164">
    <property type="component" value="Unassembled WGS sequence"/>
</dbReference>
<dbReference type="Gene3D" id="1.20.1260.10">
    <property type="match status" value="1"/>
</dbReference>
<protein>
    <submittedName>
        <fullName evidence="1">Coat F domain protein</fullName>
    </submittedName>
</protein>
<evidence type="ECO:0000313" key="1">
    <source>
        <dbReference type="EMBL" id="SCL90549.1"/>
    </source>
</evidence>
<reference evidence="1 2" key="1">
    <citation type="submission" date="2016-08" db="EMBL/GenBank/DDBJ databases">
        <authorList>
            <person name="Loux V."/>
            <person name="Rue O."/>
        </authorList>
    </citation>
    <scope>NUCLEOTIDE SEQUENCE [LARGE SCALE GENOMIC DNA]</scope>
    <source>
        <strain evidence="1 2">AFSSA_08CEB44bac</strain>
    </source>
</reference>
<organism evidence="1 2">
    <name type="scientific">Bacillus cytotoxicus</name>
    <dbReference type="NCBI Taxonomy" id="580165"/>
    <lineage>
        <taxon>Bacteria</taxon>
        <taxon>Bacillati</taxon>
        <taxon>Bacillota</taxon>
        <taxon>Bacilli</taxon>
        <taxon>Bacillales</taxon>
        <taxon>Bacillaceae</taxon>
        <taxon>Bacillus</taxon>
        <taxon>Bacillus cereus group</taxon>
    </lineage>
</organism>
<accession>A0AAX2CHB2</accession>
<evidence type="ECO:0000313" key="2">
    <source>
        <dbReference type="Proteomes" id="UP000242164"/>
    </source>
</evidence>
<dbReference type="Pfam" id="PF07875">
    <property type="entry name" value="Coat_F"/>
    <property type="match status" value="1"/>
</dbReference>